<keyword evidence="3" id="KW-1185">Reference proteome</keyword>
<name>A0A7X1B1U9_9BACT</name>
<dbReference type="RefSeq" id="WP_185693632.1">
    <property type="nucleotide sequence ID" value="NZ_JACHVA010000111.1"/>
</dbReference>
<organism evidence="2 3">
    <name type="scientific">Puniceicoccus vermicola</name>
    <dbReference type="NCBI Taxonomy" id="388746"/>
    <lineage>
        <taxon>Bacteria</taxon>
        <taxon>Pseudomonadati</taxon>
        <taxon>Verrucomicrobiota</taxon>
        <taxon>Opitutia</taxon>
        <taxon>Puniceicoccales</taxon>
        <taxon>Puniceicoccaceae</taxon>
        <taxon>Puniceicoccus</taxon>
    </lineage>
</organism>
<dbReference type="Proteomes" id="UP000525652">
    <property type="component" value="Unassembled WGS sequence"/>
</dbReference>
<evidence type="ECO:0008006" key="4">
    <source>
        <dbReference type="Google" id="ProtNLM"/>
    </source>
</evidence>
<dbReference type="InterPro" id="IPR036770">
    <property type="entry name" value="Ankyrin_rpt-contain_sf"/>
</dbReference>
<feature type="signal peptide" evidence="1">
    <location>
        <begin position="1"/>
        <end position="37"/>
    </location>
</feature>
<dbReference type="SUPFAM" id="SSF48403">
    <property type="entry name" value="Ankyrin repeat"/>
    <property type="match status" value="1"/>
</dbReference>
<protein>
    <recommendedName>
        <fullName evidence="4">Ankyrin repeat domain-containing protein</fullName>
    </recommendedName>
</protein>
<accession>A0A7X1B1U9</accession>
<comment type="caution">
    <text evidence="2">The sequence shown here is derived from an EMBL/GenBank/DDBJ whole genome shotgun (WGS) entry which is preliminary data.</text>
</comment>
<dbReference type="EMBL" id="JACHVA010000111">
    <property type="protein sequence ID" value="MBC2602983.1"/>
    <property type="molecule type" value="Genomic_DNA"/>
</dbReference>
<feature type="chain" id="PRO_5030849045" description="Ankyrin repeat domain-containing protein" evidence="1">
    <location>
        <begin position="38"/>
        <end position="1494"/>
    </location>
</feature>
<evidence type="ECO:0000256" key="1">
    <source>
        <dbReference type="SAM" id="SignalP"/>
    </source>
</evidence>
<evidence type="ECO:0000313" key="3">
    <source>
        <dbReference type="Proteomes" id="UP000525652"/>
    </source>
</evidence>
<dbReference type="Gene3D" id="1.25.40.20">
    <property type="entry name" value="Ankyrin repeat-containing domain"/>
    <property type="match status" value="2"/>
</dbReference>
<reference evidence="2 3" key="1">
    <citation type="submission" date="2020-07" db="EMBL/GenBank/DDBJ databases">
        <authorList>
            <person name="Feng X."/>
        </authorList>
    </citation>
    <scope>NUCLEOTIDE SEQUENCE [LARGE SCALE GENOMIC DNA]</scope>
    <source>
        <strain evidence="2 3">JCM14086</strain>
    </source>
</reference>
<gene>
    <name evidence="2" type="ORF">H5P30_14460</name>
</gene>
<keyword evidence="1" id="KW-0732">Signal</keyword>
<evidence type="ECO:0000313" key="2">
    <source>
        <dbReference type="EMBL" id="MBC2602983.1"/>
    </source>
</evidence>
<proteinExistence type="predicted"/>
<sequence>MNHPKFKSVPPFFSKILNSLLRLVALCAALQSLSVEASSEITEDDFIDLIYAIRLGNAEGVIAGLDKGIPVGQIDGDYHTLMWHAISAEQPEIMELLADRGYDWSSRSDGRSPVTEDFGAALQSNLETLQLYVREGSEAVEEILGYRQRGSDWPEQISRADPELLEYCVEIGLLPQSQRMYAEVLEHAIINHNNEMVDFLLRRNWARIHPSIVSVAVYYDNEIALEKLIEKGLSLDQGMHEGVSLRGVRFELGSPLVSAVMAHNLSMVERFLEAGVDPGANDNAAILWADALGNKAIYDRLLAAGAEEPEPFAFFDYEPFTYLLSASNENRPVKRENYSWELGSILNSLQSENDDSVLQPDGRPIKVGIIQLSEGLDDPALLLEATLSKTPDITLVDRSQLRVLMGERSLRAEFASEVASELGALTGADAILYLRKIEATIEARIVSTATGLILATYFYTGESDFDSWTKEVVEKGVRNNEARLRVTGEDALLVSIPRIGTNGSSGLESLADQLAVLLGYRLGKEPNIFLLDRNELQRLTLEQGLAQKTSEFFRSAWVIDGFMDRAEDPEQLILEIRLQRGLGREEERIVLEADIENPQPMVEAIVEALLDRDITSLDSDETDTEGRLFFERGLEAHRAGLFGYALASFRTASALGYEKKDLWDATIRSCIRSLMEVRNQLVTINNLEIDLSYLEYLTWPAYSLSGFAYDSEVEDLIDIANLLLDQVEVCLRRNQATKKGDINDLSYLPYAFYNANSVLELLSPLSNRNHHGQQISALRNRLDSLSETAIDWAGKKDLRLLQGELLIMRFASIPYWTDDEAEAMREMDQVFDRIHEPELEAFLYPFFNELESAYGMFIPVARASYAMTFWSRYLKRMQQSEYPHVHLLVNYLNRSNRNIKRHQQSNSPQSLMEQWRRLNEAVETDFRKREFAGDFVNFSLIRPSHDPLELGGAGRKFFNIGWHLSADRFLPPRETMFRMPQEIHPTGQRSALTFKSVHNLLPEFALDQEGIQRDEIVINSRLQRLAQYWQNLYPAIEAGRSRFRPHELVPASHLRIYPLATLEGWRDKTARIYNEILNEITDESERKLFYSPLLLTDNSSPIHEEIRRRESISERESLKQPTLQGIKATDSFVTAKELSDYIDDPRGFSSFVVFFAFRDGSYWINLYRFGVLQLNPKGHLENFFKFPDQFSIMGATEFLHITPDYVIASFDHSDFGRSKDTSWHAILNRNHGTWSVLEHEGLVIDTGLEKNYLVFSIHKDREWVTGGGGGWSPVNHSGYRVIVQHDLITGDEEVLVDTRRVPPISPLDQEEQFDLTRIDPLKGDEFLIAKKQIIDLKTGKWRRANREEIKHANADPLKRNHYSFELEFRGMIYAIPHFPRFQDDDDYLDFHARTPSNSVVQEHQPLRPDFTAQHQLKIPFFYEPETREIFPEQWKAINKWIERPILSKLGFHVSNNGAILASSPVGFTIYTPEEVEAIMEHAWDFYFPLAETPE</sequence>